<evidence type="ECO:0000256" key="4">
    <source>
        <dbReference type="RuleBase" id="RU003869"/>
    </source>
</evidence>
<dbReference type="PROSITE" id="PS00525">
    <property type="entry name" value="RIBOSOMAL_L6_1"/>
    <property type="match status" value="1"/>
</dbReference>
<reference evidence="9" key="2">
    <citation type="journal article" date="2018" name="Nat. Microbiol.">
        <title>Leveraging single-cell genomics to expand the fungal tree of life.</title>
        <authorList>
            <person name="Ahrendt S.R."/>
            <person name="Quandt C.A."/>
            <person name="Ciobanu D."/>
            <person name="Clum A."/>
            <person name="Salamov A."/>
            <person name="Andreopoulos B."/>
            <person name="Cheng J.F."/>
            <person name="Woyke T."/>
            <person name="Pelin A."/>
            <person name="Henrissat B."/>
            <person name="Reynolds N.K."/>
            <person name="Benny G.L."/>
            <person name="Smith M.E."/>
            <person name="James T.Y."/>
            <person name="Grigoriev I.V."/>
        </authorList>
    </citation>
    <scope>NUCLEOTIDE SEQUENCE [LARGE SCALE GENOMIC DNA]</scope>
    <source>
        <strain evidence="9">CSF55</strain>
    </source>
</reference>
<dbReference type="SUPFAM" id="SSF56053">
    <property type="entry name" value="Ribosomal protein L6"/>
    <property type="match status" value="1"/>
</dbReference>
<comment type="similarity">
    <text evidence="1 4">Belongs to the universal ribosomal protein uL6 family.</text>
</comment>
<dbReference type="Proteomes" id="UP000281549">
    <property type="component" value="Unassembled WGS sequence"/>
</dbReference>
<dbReference type="Pfam" id="PF00347">
    <property type="entry name" value="Ribosomal_L6"/>
    <property type="match status" value="1"/>
</dbReference>
<dbReference type="PANTHER" id="PTHR11655">
    <property type="entry name" value="60S/50S RIBOSOMAL PROTEIN L6/L9"/>
    <property type="match status" value="1"/>
</dbReference>
<keyword evidence="2 4" id="KW-0689">Ribosomal protein</keyword>
<dbReference type="PANTHER" id="PTHR11655:SF14">
    <property type="entry name" value="LARGE RIBOSOMAL SUBUNIT PROTEIN UL6M"/>
    <property type="match status" value="1"/>
</dbReference>
<dbReference type="InterPro" id="IPR036789">
    <property type="entry name" value="Ribosomal_uL6-like_a/b-dom_sf"/>
</dbReference>
<keyword evidence="3 4" id="KW-0687">Ribonucleoprotein</keyword>
<dbReference type="GO" id="GO:0003735">
    <property type="term" value="F:structural constituent of ribosome"/>
    <property type="evidence" value="ECO:0007669"/>
    <property type="project" value="InterPro"/>
</dbReference>
<proteinExistence type="inferred from homology"/>
<evidence type="ECO:0000313" key="8">
    <source>
        <dbReference type="Proteomes" id="UP000030755"/>
    </source>
</evidence>
<dbReference type="InterPro" id="IPR002358">
    <property type="entry name" value="Ribosomal_uL6_CS"/>
</dbReference>
<dbReference type="GO" id="GO:0005762">
    <property type="term" value="C:mitochondrial large ribosomal subunit"/>
    <property type="evidence" value="ECO:0007669"/>
    <property type="project" value="TreeGrafter"/>
</dbReference>
<dbReference type="OMA" id="GDFCANI"/>
<dbReference type="PRINTS" id="PR00059">
    <property type="entry name" value="RIBOSOMALL6"/>
</dbReference>
<gene>
    <name evidence="6" type="ORF">O9G_002245</name>
    <name evidence="7" type="ORF">ROZALSC1DRAFT_26732</name>
</gene>
<evidence type="ECO:0000313" key="6">
    <source>
        <dbReference type="EMBL" id="EPZ36179.1"/>
    </source>
</evidence>
<dbReference type="GO" id="GO:0019843">
    <property type="term" value="F:rRNA binding"/>
    <property type="evidence" value="ECO:0007669"/>
    <property type="project" value="InterPro"/>
</dbReference>
<dbReference type="InterPro" id="IPR000702">
    <property type="entry name" value="Ribosomal_uL6-like"/>
</dbReference>
<organism evidence="6 8">
    <name type="scientific">Rozella allomycis (strain CSF55)</name>
    <dbReference type="NCBI Taxonomy" id="988480"/>
    <lineage>
        <taxon>Eukaryota</taxon>
        <taxon>Fungi</taxon>
        <taxon>Fungi incertae sedis</taxon>
        <taxon>Cryptomycota</taxon>
        <taxon>Cryptomycota incertae sedis</taxon>
        <taxon>Rozella</taxon>
    </lineage>
</organism>
<evidence type="ECO:0000256" key="2">
    <source>
        <dbReference type="ARBA" id="ARBA00022980"/>
    </source>
</evidence>
<dbReference type="AlphaFoldDB" id="A0A075B0U5"/>
<evidence type="ECO:0000313" key="9">
    <source>
        <dbReference type="Proteomes" id="UP000281549"/>
    </source>
</evidence>
<dbReference type="InterPro" id="IPR020040">
    <property type="entry name" value="Ribosomal_uL6_a/b-dom"/>
</dbReference>
<sequence length="236" mass="27260">MKFKEFLRERIPKYLRELSPLPVAKPVSFIGAKPVIIDSRIKYRIEPAINPLPYPKTHKMTMFKHNIVFEGPLGKLGVQIPEGLNVVEEDGYEENESADKEFYYRLKSKWQRRFVRSMFGTCRQLMEQYAYGVLDGYKVPLTLVGVGFRASVEGENLDLRLGFCHPVIIKIPSDIKVEVPFPTRIIVSGITMGKVKNFAAIIRSKYKPEPYKGKGIYIGEEKCYMKKRKSQYGNKR</sequence>
<reference evidence="6 8" key="1">
    <citation type="journal article" date="2013" name="Curr. Biol.">
        <title>Shared signatures of parasitism and phylogenomics unite Cryptomycota and microsporidia.</title>
        <authorList>
            <person name="James T.Y."/>
            <person name="Pelin A."/>
            <person name="Bonen L."/>
            <person name="Ahrendt S."/>
            <person name="Sain D."/>
            <person name="Corradi N."/>
            <person name="Stajich J.E."/>
        </authorList>
    </citation>
    <scope>NUCLEOTIDE SEQUENCE [LARGE SCALE GENOMIC DNA]</scope>
    <source>
        <strain evidence="6">CSF55</strain>
        <strain evidence="6">CSF55</strain>
    </source>
</reference>
<dbReference type="GO" id="GO:0006412">
    <property type="term" value="P:translation"/>
    <property type="evidence" value="ECO:0007669"/>
    <property type="project" value="InterPro"/>
</dbReference>
<dbReference type="HOGENOM" id="CLU_065464_1_0_1"/>
<dbReference type="EMBL" id="KE560636">
    <property type="protein sequence ID" value="EPZ36179.1"/>
    <property type="molecule type" value="Genomic_DNA"/>
</dbReference>
<dbReference type="OrthoDB" id="540873at2759"/>
<dbReference type="InterPro" id="IPR019906">
    <property type="entry name" value="Ribosomal_uL6_bac-type"/>
</dbReference>
<feature type="domain" description="Large ribosomal subunit protein uL6 alpha-beta" evidence="5">
    <location>
        <begin position="144"/>
        <end position="216"/>
    </location>
</feature>
<protein>
    <submittedName>
        <fullName evidence="6 7">Ribosomal protein L6</fullName>
    </submittedName>
</protein>
<dbReference type="Proteomes" id="UP000030755">
    <property type="component" value="Unassembled WGS sequence"/>
</dbReference>
<evidence type="ECO:0000256" key="3">
    <source>
        <dbReference type="ARBA" id="ARBA00023274"/>
    </source>
</evidence>
<dbReference type="STRING" id="988480.A0A075B0U5"/>
<evidence type="ECO:0000256" key="1">
    <source>
        <dbReference type="ARBA" id="ARBA00009356"/>
    </source>
</evidence>
<dbReference type="Gene3D" id="3.90.930.12">
    <property type="entry name" value="Ribosomal protein L6, alpha-beta domain"/>
    <property type="match status" value="2"/>
</dbReference>
<reference evidence="7" key="3">
    <citation type="submission" date="2018-08" db="EMBL/GenBank/DDBJ databases">
        <title>Leveraging single-cell genomics to expand the Fungal Tree of Life.</title>
        <authorList>
            <consortium name="DOE Joint Genome Institute"/>
            <person name="Ahrendt S.R."/>
            <person name="Quandt C.A."/>
            <person name="Ciobanu D."/>
            <person name="Clum A."/>
            <person name="Salamov A."/>
            <person name="Andreopoulos B."/>
            <person name="Cheng J.-F."/>
            <person name="Woyke T."/>
            <person name="Pelin A."/>
            <person name="Henrissat B."/>
            <person name="Reynolds N."/>
            <person name="Benny G.L."/>
            <person name="Smith M.E."/>
            <person name="James T.Y."/>
            <person name="Grigoriev I.V."/>
        </authorList>
    </citation>
    <scope>NUCLEOTIDE SEQUENCE</scope>
    <source>
        <strain evidence="7">CSF55</strain>
    </source>
</reference>
<accession>A0A075B0U5</accession>
<keyword evidence="8" id="KW-1185">Reference proteome</keyword>
<name>A0A075B0U5_ROZAC</name>
<evidence type="ECO:0000259" key="5">
    <source>
        <dbReference type="Pfam" id="PF00347"/>
    </source>
</evidence>
<dbReference type="EMBL" id="ML004923">
    <property type="protein sequence ID" value="RKP21865.1"/>
    <property type="molecule type" value="Genomic_DNA"/>
</dbReference>
<evidence type="ECO:0000313" key="7">
    <source>
        <dbReference type="EMBL" id="RKP21865.1"/>
    </source>
</evidence>